<comment type="caution">
    <text evidence="7">The sequence shown here is derived from an EMBL/GenBank/DDBJ whole genome shotgun (WGS) entry which is preliminary data.</text>
</comment>
<evidence type="ECO:0000256" key="2">
    <source>
        <dbReference type="ARBA" id="ARBA00022475"/>
    </source>
</evidence>
<feature type="transmembrane region" description="Helical" evidence="6">
    <location>
        <begin position="162"/>
        <end position="181"/>
    </location>
</feature>
<keyword evidence="8" id="KW-1185">Reference proteome</keyword>
<keyword evidence="2" id="KW-1003">Cell membrane</keyword>
<dbReference type="PRINTS" id="PR00173">
    <property type="entry name" value="EDTRNSPORT"/>
</dbReference>
<reference evidence="7 8" key="1">
    <citation type="submission" date="2017-10" db="EMBL/GenBank/DDBJ databases">
        <title>Sequencing the genomes of 1000 actinobacteria strains.</title>
        <authorList>
            <person name="Klenk H.-P."/>
        </authorList>
    </citation>
    <scope>NUCLEOTIDE SEQUENCE [LARGE SCALE GENOMIC DNA]</scope>
    <source>
        <strain evidence="7 8">DSM 21798</strain>
    </source>
</reference>
<keyword evidence="3 6" id="KW-0812">Transmembrane</keyword>
<name>A0A2A9E0P4_9MICO</name>
<feature type="transmembrane region" description="Helical" evidence="6">
    <location>
        <begin position="241"/>
        <end position="259"/>
    </location>
</feature>
<evidence type="ECO:0000256" key="6">
    <source>
        <dbReference type="SAM" id="Phobius"/>
    </source>
</evidence>
<evidence type="ECO:0000256" key="1">
    <source>
        <dbReference type="ARBA" id="ARBA00004651"/>
    </source>
</evidence>
<gene>
    <name evidence="7" type="ORF">ATJ78_2928</name>
</gene>
<dbReference type="OrthoDB" id="45037at2"/>
<feature type="transmembrane region" description="Helical" evidence="6">
    <location>
        <begin position="341"/>
        <end position="359"/>
    </location>
</feature>
<keyword evidence="5 6" id="KW-0472">Membrane</keyword>
<feature type="transmembrane region" description="Helical" evidence="6">
    <location>
        <begin position="29"/>
        <end position="48"/>
    </location>
</feature>
<evidence type="ECO:0000313" key="8">
    <source>
        <dbReference type="Proteomes" id="UP000221369"/>
    </source>
</evidence>
<feature type="transmembrane region" description="Helical" evidence="6">
    <location>
        <begin position="69"/>
        <end position="88"/>
    </location>
</feature>
<dbReference type="AlphaFoldDB" id="A0A2A9E0P4"/>
<dbReference type="RefSeq" id="WP_098408894.1">
    <property type="nucleotide sequence ID" value="NZ_PDJE01000001.1"/>
</dbReference>
<evidence type="ECO:0000256" key="3">
    <source>
        <dbReference type="ARBA" id="ARBA00022692"/>
    </source>
</evidence>
<dbReference type="CDD" id="cd06580">
    <property type="entry name" value="TM_PBP1_transp_TpRbsC_like"/>
    <property type="match status" value="1"/>
</dbReference>
<dbReference type="Proteomes" id="UP000221369">
    <property type="component" value="Unassembled WGS sequence"/>
</dbReference>
<keyword evidence="4 6" id="KW-1133">Transmembrane helix</keyword>
<feature type="transmembrane region" description="Helical" evidence="6">
    <location>
        <begin position="188"/>
        <end position="206"/>
    </location>
</feature>
<proteinExistence type="predicted"/>
<feature type="transmembrane region" description="Helical" evidence="6">
    <location>
        <begin position="371"/>
        <end position="393"/>
    </location>
</feature>
<dbReference type="PANTHER" id="PTHR47089">
    <property type="entry name" value="ABC TRANSPORTER, PERMEASE PROTEIN"/>
    <property type="match status" value="1"/>
</dbReference>
<feature type="transmembrane region" description="Helical" evidence="6">
    <location>
        <begin position="108"/>
        <end position="130"/>
    </location>
</feature>
<dbReference type="GO" id="GO:0022857">
    <property type="term" value="F:transmembrane transporter activity"/>
    <property type="evidence" value="ECO:0007669"/>
    <property type="project" value="InterPro"/>
</dbReference>
<dbReference type="EMBL" id="PDJE01000001">
    <property type="protein sequence ID" value="PFG31945.1"/>
    <property type="molecule type" value="Genomic_DNA"/>
</dbReference>
<feature type="transmembrane region" description="Helical" evidence="6">
    <location>
        <begin position="289"/>
        <end position="309"/>
    </location>
</feature>
<dbReference type="Pfam" id="PF02653">
    <property type="entry name" value="BPD_transp_2"/>
    <property type="match status" value="1"/>
</dbReference>
<evidence type="ECO:0000256" key="5">
    <source>
        <dbReference type="ARBA" id="ARBA00023136"/>
    </source>
</evidence>
<evidence type="ECO:0000256" key="4">
    <source>
        <dbReference type="ARBA" id="ARBA00022989"/>
    </source>
</evidence>
<accession>A0A2A9E0P4</accession>
<dbReference type="PANTHER" id="PTHR47089:SF1">
    <property type="entry name" value="GUANOSINE ABC TRANSPORTER PERMEASE PROTEIN NUPP"/>
    <property type="match status" value="1"/>
</dbReference>
<sequence length="415" mass="43394">MTDVETAKKPDEAPRSNQLASQIMNSSTVMTVLAVVISLVVGAVLIAVTDSKVQATAGYFFARPTDMLAAIWDAVSGAYIALFNGAIYNTNRDSFLGGIKSITDTLHHATPLIAGGLGVALAFRAGLFNIGGRGQMLVAAGAAGWVGFSFHLPVWIHLPLAVIAGIAAGALWGGLVGYLKARTGAHEVILTIMLNYVAFYLISWMLRTPGLLQAPGTVNPESAPILPSAILPPIFGDRYNLHAGFILVILATVFVWWLLNRSNLGFKFRAVGENPNAARTAGINVKSMYIWAMLIAGGLMGIAGVSQVLGTITSGFSSGIDAGIGFDAITVALLGRSTPWGTFAAGVLFGAFKAGGYAMQAGEGIPIDIVLVVQSVIVLFIAAPPLVRSIFFIPKPGSRGSKRNTPNVSKEVAAK</sequence>
<dbReference type="GO" id="GO:0005886">
    <property type="term" value="C:plasma membrane"/>
    <property type="evidence" value="ECO:0007669"/>
    <property type="project" value="UniProtKB-SubCell"/>
</dbReference>
<feature type="transmembrane region" description="Helical" evidence="6">
    <location>
        <begin position="137"/>
        <end position="156"/>
    </location>
</feature>
<organism evidence="7 8">
    <name type="scientific">Paramicrobacterium agarici</name>
    <dbReference type="NCBI Taxonomy" id="630514"/>
    <lineage>
        <taxon>Bacteria</taxon>
        <taxon>Bacillati</taxon>
        <taxon>Actinomycetota</taxon>
        <taxon>Actinomycetes</taxon>
        <taxon>Micrococcales</taxon>
        <taxon>Microbacteriaceae</taxon>
        <taxon>Paramicrobacterium</taxon>
    </lineage>
</organism>
<dbReference type="InterPro" id="IPR001851">
    <property type="entry name" value="ABC_transp_permease"/>
</dbReference>
<protein>
    <submittedName>
        <fullName evidence="7">Nucleoside ABC transporter membrane protein</fullName>
    </submittedName>
</protein>
<evidence type="ECO:0000313" key="7">
    <source>
        <dbReference type="EMBL" id="PFG31945.1"/>
    </source>
</evidence>
<comment type="subcellular location">
    <subcellularLocation>
        <location evidence="1">Cell membrane</location>
        <topology evidence="1">Multi-pass membrane protein</topology>
    </subcellularLocation>
</comment>